<dbReference type="GO" id="GO:0003824">
    <property type="term" value="F:catalytic activity"/>
    <property type="evidence" value="ECO:0007669"/>
    <property type="project" value="InterPro"/>
</dbReference>
<proteinExistence type="predicted"/>
<gene>
    <name evidence="2" type="ordered locus">Tlie_0628</name>
</gene>
<protein>
    <submittedName>
        <fullName evidence="2">Radical SAM domain protein</fullName>
    </submittedName>
</protein>
<dbReference type="Proteomes" id="UP000005868">
    <property type="component" value="Chromosome"/>
</dbReference>
<dbReference type="Pfam" id="PF04055">
    <property type="entry name" value="Radical_SAM"/>
    <property type="match status" value="1"/>
</dbReference>
<dbReference type="PANTHER" id="PTHR42731">
    <property type="entry name" value="SLL1084 PROTEIN"/>
    <property type="match status" value="1"/>
</dbReference>
<dbReference type="SUPFAM" id="SSF102114">
    <property type="entry name" value="Radical SAM enzymes"/>
    <property type="match status" value="1"/>
</dbReference>
<dbReference type="PANTHER" id="PTHR42731:SF1">
    <property type="entry name" value="RADICAL SAM DOMAIN PROTEIN"/>
    <property type="match status" value="1"/>
</dbReference>
<dbReference type="eggNOG" id="COG1032">
    <property type="taxonomic scope" value="Bacteria"/>
</dbReference>
<dbReference type="Gene3D" id="3.80.30.20">
    <property type="entry name" value="tm_1862 like domain"/>
    <property type="match status" value="1"/>
</dbReference>
<dbReference type="InterPro" id="IPR023862">
    <property type="entry name" value="CHP03960_rSAM"/>
</dbReference>
<dbReference type="SMART" id="SM00729">
    <property type="entry name" value="Elp3"/>
    <property type="match status" value="1"/>
</dbReference>
<dbReference type="InterPro" id="IPR006638">
    <property type="entry name" value="Elp3/MiaA/NifB-like_rSAM"/>
</dbReference>
<accession>G7V8S2</accession>
<keyword evidence="3" id="KW-1185">Reference proteome</keyword>
<dbReference type="SFLD" id="SFLDG01082">
    <property type="entry name" value="B12-binding_domain_containing"/>
    <property type="match status" value="1"/>
</dbReference>
<dbReference type="PROSITE" id="PS51918">
    <property type="entry name" value="RADICAL_SAM"/>
    <property type="match status" value="1"/>
</dbReference>
<dbReference type="KEGG" id="tli:Tlie_0628"/>
<dbReference type="EMBL" id="CP003096">
    <property type="protein sequence ID" value="AER66363.1"/>
    <property type="molecule type" value="Genomic_DNA"/>
</dbReference>
<dbReference type="NCBIfam" id="TIGR03960">
    <property type="entry name" value="rSAM_fuse_unch"/>
    <property type="match status" value="1"/>
</dbReference>
<organism evidence="2 3">
    <name type="scientific">Thermovirga lienii (strain ATCC BAA-1197 / DSM 17291 / Cas60314)</name>
    <dbReference type="NCBI Taxonomy" id="580340"/>
    <lineage>
        <taxon>Bacteria</taxon>
        <taxon>Thermotogati</taxon>
        <taxon>Synergistota</taxon>
        <taxon>Synergistia</taxon>
        <taxon>Synergistales</taxon>
        <taxon>Thermovirgaceae</taxon>
        <taxon>Thermovirga</taxon>
    </lineage>
</organism>
<feature type="domain" description="Radical SAM core" evidence="1">
    <location>
        <begin position="243"/>
        <end position="475"/>
    </location>
</feature>
<dbReference type="HOGENOM" id="CLU_011543_3_2_0"/>
<evidence type="ECO:0000259" key="1">
    <source>
        <dbReference type="PROSITE" id="PS51918"/>
    </source>
</evidence>
<reference evidence="3" key="1">
    <citation type="submission" date="2011-10" db="EMBL/GenBank/DDBJ databases">
        <title>The complete genome of chromosome of Thermovirga lienii DSM 17291.</title>
        <authorList>
            <consortium name="US DOE Joint Genome Institute (JGI-PGF)"/>
            <person name="Lucas S."/>
            <person name="Copeland A."/>
            <person name="Lapidus A."/>
            <person name="Glavina del Rio T."/>
            <person name="Dalin E."/>
            <person name="Tice H."/>
            <person name="Bruce D."/>
            <person name="Goodwin L."/>
            <person name="Pitluck S."/>
            <person name="Peters L."/>
            <person name="Mikhailova N."/>
            <person name="Saunders E."/>
            <person name="Kyrpides N."/>
            <person name="Mavromatis K."/>
            <person name="Ivanova N."/>
            <person name="Last F.I."/>
            <person name="Brettin T."/>
            <person name="Detter J.C."/>
            <person name="Han C."/>
            <person name="Larimer F."/>
            <person name="Land M."/>
            <person name="Hauser L."/>
            <person name="Markowitz V."/>
            <person name="Cheng J.-F."/>
            <person name="Hugenholtz P."/>
            <person name="Woyke T."/>
            <person name="Wu D."/>
            <person name="Spring S."/>
            <person name="Schroeder M."/>
            <person name="Brambilla E.-M."/>
            <person name="Klenk H.-P."/>
            <person name="Eisen J.A."/>
        </authorList>
    </citation>
    <scope>NUCLEOTIDE SEQUENCE [LARGE SCALE GENOMIC DNA]</scope>
    <source>
        <strain evidence="3">ATCC BAA-1197 / DSM 17291 / Cas60314</strain>
    </source>
</reference>
<dbReference type="SFLD" id="SFLDS00029">
    <property type="entry name" value="Radical_SAM"/>
    <property type="match status" value="1"/>
</dbReference>
<dbReference type="InterPro" id="IPR058240">
    <property type="entry name" value="rSAM_sf"/>
</dbReference>
<sequence>MDFPERFDRRKHILSKVKKPCRYIGGEWGIDLSVDWEDPKKVKLCLAFPDTYEVGMSYLGFQILFDQARRIPHVSVDRCYCPWLDMEQELRRANLPLTGINSEKPLCEFDVVGFTLQYELTYTNILTMLELGGIPLKSCDRSNSDPLVIAGGPGALCPEPLGDFFDVFCLGDGEILLPELLDVVKETKNDRLAAMEELRKRQGFYVPLLEEAPFEEGITYKRRVVPNLDEAFTPTSMLVPLSGIVHDRAAVEVFRGCTRGCRFCQAGMIYRPLRERSPKNVVEIAKKILKATGWEELGLVSLASCDYSGLNEVIDAISPFLEEKNVTLSLPSLRMDAFSIELAQNLKAVSRSGLTFAPEAGTQRLRDVINKGVTEEDIKKTFEEVARRGWEGVKLYFMMGLPTEKEEDLEGIIEVAKEAMNRGKGFKKRLKVNVSVAGFVPKPHTPFQWEPQASMEYLNQAGRWLKGQAKKGGFKLSYHDPEQTFLEGVVARGDRSVGAAIEEAWKMGARFDGWSECFDLGTWMKAFEAVGVDPYQYANRARDMEEVLPWDHIDVGISKDFLRRERAKALAGKLTVDCRGGKCNACGWETRGCPVVERVSDRS</sequence>
<dbReference type="STRING" id="580340.Tlie_0628"/>
<evidence type="ECO:0000313" key="3">
    <source>
        <dbReference type="Proteomes" id="UP000005868"/>
    </source>
</evidence>
<dbReference type="InterPro" id="IPR007197">
    <property type="entry name" value="rSAM"/>
</dbReference>
<dbReference type="InterPro" id="IPR023404">
    <property type="entry name" value="rSAM_horseshoe"/>
</dbReference>
<dbReference type="AlphaFoldDB" id="G7V8S2"/>
<dbReference type="InterPro" id="IPR045784">
    <property type="entry name" value="Radical_SAM_N2"/>
</dbReference>
<dbReference type="Pfam" id="PF19864">
    <property type="entry name" value="Radical_SAM_N2"/>
    <property type="match status" value="1"/>
</dbReference>
<name>G7V8S2_THELD</name>
<evidence type="ECO:0000313" key="2">
    <source>
        <dbReference type="EMBL" id="AER66363.1"/>
    </source>
</evidence>
<dbReference type="CDD" id="cd01335">
    <property type="entry name" value="Radical_SAM"/>
    <property type="match status" value="1"/>
</dbReference>
<dbReference type="OrthoDB" id="9806827at2"/>
<dbReference type="GO" id="GO:0051536">
    <property type="term" value="F:iron-sulfur cluster binding"/>
    <property type="evidence" value="ECO:0007669"/>
    <property type="project" value="InterPro"/>
</dbReference>
<reference evidence="2 3" key="2">
    <citation type="journal article" date="2012" name="Stand. Genomic Sci.">
        <title>Genome sequence of the moderately thermophilic, amino-acid-degrading and sulfur-reducing bacterium Thermovirga lienii type strain (Cas60314(T)).</title>
        <authorList>
            <person name="Goker M."/>
            <person name="Saunders E."/>
            <person name="Lapidus A."/>
            <person name="Nolan M."/>
            <person name="Lucas S."/>
            <person name="Hammon N."/>
            <person name="Deshpande S."/>
            <person name="Cheng J.F."/>
            <person name="Han C."/>
            <person name="Tapia R."/>
            <person name="Goodwin L.A."/>
            <person name="Pitluck S."/>
            <person name="Liolios K."/>
            <person name="Mavromatis K."/>
            <person name="Pagani I."/>
            <person name="Ivanova N."/>
            <person name="Mikhailova N."/>
            <person name="Pati A."/>
            <person name="Chen A."/>
            <person name="Palaniappan K."/>
            <person name="Land M."/>
            <person name="Chang Y.J."/>
            <person name="Jeffries C.D."/>
            <person name="Brambilla E.M."/>
            <person name="Rohde M."/>
            <person name="Spring S."/>
            <person name="Detter J.C."/>
            <person name="Woyke T."/>
            <person name="Bristow J."/>
            <person name="Eisen J.A."/>
            <person name="Markowitz V."/>
            <person name="Hugenholtz P."/>
            <person name="Kyrpides N.C."/>
            <person name="Klenk H.P."/>
        </authorList>
    </citation>
    <scope>NUCLEOTIDE SEQUENCE [LARGE SCALE GENOMIC DNA]</scope>
    <source>
        <strain evidence="3">ATCC BAA-1197 / DSM 17291 / Cas60314</strain>
    </source>
</reference>